<feature type="domain" description="GGDEF" evidence="2">
    <location>
        <begin position="178"/>
        <end position="312"/>
    </location>
</feature>
<dbReference type="Pfam" id="PF00989">
    <property type="entry name" value="PAS"/>
    <property type="match status" value="1"/>
</dbReference>
<dbReference type="InterPro" id="IPR000160">
    <property type="entry name" value="GGDEF_dom"/>
</dbReference>
<dbReference type="FunFam" id="3.30.70.270:FF:000001">
    <property type="entry name" value="Diguanylate cyclase domain protein"/>
    <property type="match status" value="1"/>
</dbReference>
<dbReference type="CDD" id="cd01949">
    <property type="entry name" value="GGDEF"/>
    <property type="match status" value="1"/>
</dbReference>
<protein>
    <submittedName>
        <fullName evidence="3">Diguanylate cyclase (GGDEF)-like protein</fullName>
    </submittedName>
</protein>
<dbReference type="SMART" id="SM00091">
    <property type="entry name" value="PAS"/>
    <property type="match status" value="1"/>
</dbReference>
<dbReference type="InterPro" id="IPR029787">
    <property type="entry name" value="Nucleotide_cyclase"/>
</dbReference>
<dbReference type="RefSeq" id="WP_104438726.1">
    <property type="nucleotide sequence ID" value="NZ_PTJA01000012.1"/>
</dbReference>
<dbReference type="Proteomes" id="UP000237749">
    <property type="component" value="Unassembled WGS sequence"/>
</dbReference>
<accession>A0A2S6HNH9</accession>
<dbReference type="SMART" id="SM00267">
    <property type="entry name" value="GGDEF"/>
    <property type="match status" value="1"/>
</dbReference>
<name>A0A2S6HNH9_9FIRM</name>
<dbReference type="OrthoDB" id="1409500at2"/>
<dbReference type="SUPFAM" id="SSF55073">
    <property type="entry name" value="Nucleotide cyclase"/>
    <property type="match status" value="1"/>
</dbReference>
<dbReference type="EMBL" id="PTJA01000012">
    <property type="protein sequence ID" value="PPK79040.1"/>
    <property type="molecule type" value="Genomic_DNA"/>
</dbReference>
<evidence type="ECO:0000313" key="3">
    <source>
        <dbReference type="EMBL" id="PPK79040.1"/>
    </source>
</evidence>
<dbReference type="Gene3D" id="3.30.70.270">
    <property type="match status" value="1"/>
</dbReference>
<dbReference type="SUPFAM" id="SSF55785">
    <property type="entry name" value="PYP-like sensor domain (PAS domain)"/>
    <property type="match status" value="1"/>
</dbReference>
<gene>
    <name evidence="3" type="ORF">BXY41_112200</name>
</gene>
<dbReference type="PANTHER" id="PTHR46663:SF2">
    <property type="entry name" value="GGDEF DOMAIN-CONTAINING PROTEIN"/>
    <property type="match status" value="1"/>
</dbReference>
<proteinExistence type="predicted"/>
<dbReference type="PANTHER" id="PTHR46663">
    <property type="entry name" value="DIGUANYLATE CYCLASE DGCT-RELATED"/>
    <property type="match status" value="1"/>
</dbReference>
<evidence type="ECO:0000313" key="4">
    <source>
        <dbReference type="Proteomes" id="UP000237749"/>
    </source>
</evidence>
<dbReference type="InterPro" id="IPR043128">
    <property type="entry name" value="Rev_trsase/Diguanyl_cyclase"/>
</dbReference>
<dbReference type="InterPro" id="IPR000014">
    <property type="entry name" value="PAS"/>
</dbReference>
<dbReference type="NCBIfam" id="TIGR00254">
    <property type="entry name" value="GGDEF"/>
    <property type="match status" value="1"/>
</dbReference>
<evidence type="ECO:0000259" key="1">
    <source>
        <dbReference type="PROSITE" id="PS50112"/>
    </source>
</evidence>
<organism evidence="3 4">
    <name type="scientific">Lacrimispora xylanisolvens</name>
    <dbReference type="NCBI Taxonomy" id="384636"/>
    <lineage>
        <taxon>Bacteria</taxon>
        <taxon>Bacillati</taxon>
        <taxon>Bacillota</taxon>
        <taxon>Clostridia</taxon>
        <taxon>Lachnospirales</taxon>
        <taxon>Lachnospiraceae</taxon>
        <taxon>Lacrimispora</taxon>
    </lineage>
</organism>
<dbReference type="InterPro" id="IPR035965">
    <property type="entry name" value="PAS-like_dom_sf"/>
</dbReference>
<comment type="caution">
    <text evidence="3">The sequence shown here is derived from an EMBL/GenBank/DDBJ whole genome shotgun (WGS) entry which is preliminary data.</text>
</comment>
<dbReference type="Gene3D" id="3.30.450.20">
    <property type="entry name" value="PAS domain"/>
    <property type="match status" value="1"/>
</dbReference>
<dbReference type="InterPro" id="IPR052163">
    <property type="entry name" value="DGC-Regulatory_Protein"/>
</dbReference>
<dbReference type="CDD" id="cd00130">
    <property type="entry name" value="PAS"/>
    <property type="match status" value="1"/>
</dbReference>
<dbReference type="GO" id="GO:0006355">
    <property type="term" value="P:regulation of DNA-templated transcription"/>
    <property type="evidence" value="ECO:0007669"/>
    <property type="project" value="InterPro"/>
</dbReference>
<reference evidence="3 4" key="1">
    <citation type="submission" date="2018-02" db="EMBL/GenBank/DDBJ databases">
        <title>Genomic Encyclopedia of Archaeal and Bacterial Type Strains, Phase II (KMG-II): from individual species to whole genera.</title>
        <authorList>
            <person name="Goeker M."/>
        </authorList>
    </citation>
    <scope>NUCLEOTIDE SEQUENCE [LARGE SCALE GENOMIC DNA]</scope>
    <source>
        <strain evidence="3 4">DSM 3808</strain>
    </source>
</reference>
<keyword evidence="4" id="KW-1185">Reference proteome</keyword>
<evidence type="ECO:0000259" key="2">
    <source>
        <dbReference type="PROSITE" id="PS50887"/>
    </source>
</evidence>
<dbReference type="PROSITE" id="PS50887">
    <property type="entry name" value="GGDEF"/>
    <property type="match status" value="1"/>
</dbReference>
<dbReference type="InterPro" id="IPR013767">
    <property type="entry name" value="PAS_fold"/>
</dbReference>
<dbReference type="AlphaFoldDB" id="A0A2S6HNH9"/>
<sequence length="312" mass="36349">MNKLLYQVLDNLNEGIVLLNEELQIIYWNYYMEDITNLKRYDILNQPIVDILPNFSMRYYLDAFYDVIEQGTISFFSGAIHKQMLNNSDHFNLKMSRIENEDKHFIQLEFMNVTSQFNQIKQLKSYVNKLWDTNRELKEKEKIIQKLAYHDKLTGAANRSLFYEVSSSLLLQAKRNKTLLGLIFCDVNKFKSINDTYGHEFGDKVLIHISQLLEKSARESDMVCRYGGDEFVILLPDMKDVDNYKVVASRIVKLTKKPVKIQNITISLSISGGISFYPIDADTVDQLLVKADAAMYAAKQLKGTETYFYRME</sequence>
<feature type="domain" description="PAS" evidence="1">
    <location>
        <begin position="1"/>
        <end position="71"/>
    </location>
</feature>
<dbReference type="Pfam" id="PF00990">
    <property type="entry name" value="GGDEF"/>
    <property type="match status" value="1"/>
</dbReference>
<dbReference type="PROSITE" id="PS50112">
    <property type="entry name" value="PAS"/>
    <property type="match status" value="1"/>
</dbReference>